<evidence type="ECO:0000256" key="1">
    <source>
        <dbReference type="ARBA" id="ARBA00022448"/>
    </source>
</evidence>
<dbReference type="PROSITE" id="PS50893">
    <property type="entry name" value="ABC_TRANSPORTER_2"/>
    <property type="match status" value="1"/>
</dbReference>
<dbReference type="Proteomes" id="UP000320781">
    <property type="component" value="Unassembled WGS sequence"/>
</dbReference>
<proteinExistence type="predicted"/>
<dbReference type="InterPro" id="IPR027417">
    <property type="entry name" value="P-loop_NTPase"/>
</dbReference>
<dbReference type="InterPro" id="IPR051120">
    <property type="entry name" value="ABC_AA/LPS_Transport"/>
</dbReference>
<organism evidence="5 6">
    <name type="scientific">Aerophobetes bacterium</name>
    <dbReference type="NCBI Taxonomy" id="2030807"/>
    <lineage>
        <taxon>Bacteria</taxon>
        <taxon>Candidatus Aerophobota</taxon>
    </lineage>
</organism>
<evidence type="ECO:0000256" key="3">
    <source>
        <dbReference type="ARBA" id="ARBA00022840"/>
    </source>
</evidence>
<evidence type="ECO:0000313" key="6">
    <source>
        <dbReference type="Proteomes" id="UP000320781"/>
    </source>
</evidence>
<evidence type="ECO:0000313" key="5">
    <source>
        <dbReference type="EMBL" id="TES85549.1"/>
    </source>
</evidence>
<dbReference type="PANTHER" id="PTHR45772:SF9">
    <property type="entry name" value="CONSERVED COMPONENT OF ABC TRANSPORTER FOR NATURAL AMINO ACIDS"/>
    <property type="match status" value="1"/>
</dbReference>
<dbReference type="PANTHER" id="PTHR45772">
    <property type="entry name" value="CONSERVED COMPONENT OF ABC TRANSPORTER FOR NATURAL AMINO ACIDS-RELATED"/>
    <property type="match status" value="1"/>
</dbReference>
<keyword evidence="1" id="KW-0813">Transport</keyword>
<dbReference type="GO" id="GO:0005524">
    <property type="term" value="F:ATP binding"/>
    <property type="evidence" value="ECO:0007669"/>
    <property type="project" value="UniProtKB-KW"/>
</dbReference>
<evidence type="ECO:0000259" key="4">
    <source>
        <dbReference type="PROSITE" id="PS50893"/>
    </source>
</evidence>
<name>A0A523QIU8_UNCAE</name>
<protein>
    <submittedName>
        <fullName evidence="5">ABC transporter ATP-binding protein</fullName>
    </submittedName>
</protein>
<gene>
    <name evidence="5" type="ORF">E3J95_04135</name>
</gene>
<dbReference type="InterPro" id="IPR003439">
    <property type="entry name" value="ABC_transporter-like_ATP-bd"/>
</dbReference>
<dbReference type="InterPro" id="IPR003593">
    <property type="entry name" value="AAA+_ATPase"/>
</dbReference>
<comment type="caution">
    <text evidence="5">The sequence shown here is derived from an EMBL/GenBank/DDBJ whole genome shotgun (WGS) entry which is preliminary data.</text>
</comment>
<keyword evidence="3 5" id="KW-0067">ATP-binding</keyword>
<keyword evidence="2" id="KW-0547">Nucleotide-binding</keyword>
<sequence>MEGEVLVIKELTKNFGGLRAVNRCSLTIKRNSITGLIGPNGAGKTTLFNVITGFLRKDGGEVWLEGEEIGSLSPHEIALKGMVRTFQTAAGLMHMTVMENMMMAPQAQEGEKLHKALCATRDIPMQEKENKEKAAEILNFIGIHKKRNEYVEDLASAEIKLLELGRQMMTGVKMFLLDEPMSGVTPAFQEKMVKYVRDIRERSGLTFLIIEHNLGFIRQVSDRIYVMNNGQILCHGTWGDVTSDEGVIEAYLGGTR</sequence>
<dbReference type="GO" id="GO:0005886">
    <property type="term" value="C:plasma membrane"/>
    <property type="evidence" value="ECO:0007669"/>
    <property type="project" value="TreeGrafter"/>
</dbReference>
<dbReference type="EMBL" id="SOKU01000200">
    <property type="protein sequence ID" value="TES85549.1"/>
    <property type="molecule type" value="Genomic_DNA"/>
</dbReference>
<dbReference type="AlphaFoldDB" id="A0A523QIU8"/>
<evidence type="ECO:0000256" key="2">
    <source>
        <dbReference type="ARBA" id="ARBA00022741"/>
    </source>
</evidence>
<accession>A0A523QIU8</accession>
<dbReference type="SUPFAM" id="SSF52540">
    <property type="entry name" value="P-loop containing nucleoside triphosphate hydrolases"/>
    <property type="match status" value="1"/>
</dbReference>
<dbReference type="SMART" id="SM00382">
    <property type="entry name" value="AAA"/>
    <property type="match status" value="1"/>
</dbReference>
<dbReference type="Gene3D" id="3.40.50.300">
    <property type="entry name" value="P-loop containing nucleotide triphosphate hydrolases"/>
    <property type="match status" value="1"/>
</dbReference>
<feature type="domain" description="ABC transporter" evidence="4">
    <location>
        <begin position="6"/>
        <end position="254"/>
    </location>
</feature>
<dbReference type="GO" id="GO:0016887">
    <property type="term" value="F:ATP hydrolysis activity"/>
    <property type="evidence" value="ECO:0007669"/>
    <property type="project" value="InterPro"/>
</dbReference>
<dbReference type="Pfam" id="PF00005">
    <property type="entry name" value="ABC_tran"/>
    <property type="match status" value="1"/>
</dbReference>
<dbReference type="CDD" id="cd03219">
    <property type="entry name" value="ABC_Mj1267_LivG_branched"/>
    <property type="match status" value="1"/>
</dbReference>
<reference evidence="5 6" key="1">
    <citation type="submission" date="2019-03" db="EMBL/GenBank/DDBJ databases">
        <title>Metabolic potential of uncultured bacteria and archaea associated with petroleum seepage in deep-sea sediments.</title>
        <authorList>
            <person name="Dong X."/>
            <person name="Hubert C."/>
        </authorList>
    </citation>
    <scope>NUCLEOTIDE SEQUENCE [LARGE SCALE GENOMIC DNA]</scope>
    <source>
        <strain evidence="5">E44_bin92</strain>
    </source>
</reference>